<evidence type="ECO:0000256" key="3">
    <source>
        <dbReference type="ARBA" id="ARBA00001941"/>
    </source>
</evidence>
<dbReference type="InterPro" id="IPR011060">
    <property type="entry name" value="RibuloseP-bd_barrel"/>
</dbReference>
<gene>
    <name evidence="10" type="primary">rpe</name>
    <name evidence="15" type="ORF">GMBLW1_23830</name>
</gene>
<evidence type="ECO:0000256" key="4">
    <source>
        <dbReference type="ARBA" id="ARBA00001947"/>
    </source>
</evidence>
<dbReference type="SUPFAM" id="SSF51366">
    <property type="entry name" value="Ribulose-phoshate binding barrel"/>
    <property type="match status" value="1"/>
</dbReference>
<dbReference type="InParanoid" id="A0A6C2YJM5"/>
<protein>
    <recommendedName>
        <fullName evidence="7 10">Ribulose-phosphate 3-epimerase</fullName>
        <ecNumber evidence="7 10">5.1.3.1</ecNumber>
    </recommendedName>
</protein>
<evidence type="ECO:0000256" key="13">
    <source>
        <dbReference type="PIRSR" id="PIRSR001461-2"/>
    </source>
</evidence>
<comment type="similarity">
    <text evidence="6 10 11">Belongs to the ribulose-phosphate 3-epimerase family.</text>
</comment>
<feature type="binding site" evidence="10 13">
    <location>
        <position position="35"/>
    </location>
    <ligand>
        <name>a divalent metal cation</name>
        <dbReference type="ChEBI" id="CHEBI:60240"/>
    </ligand>
</feature>
<evidence type="ECO:0000256" key="7">
    <source>
        <dbReference type="ARBA" id="ARBA00013188"/>
    </source>
</evidence>
<reference evidence="15" key="1">
    <citation type="submission" date="2019-04" db="EMBL/GenBank/DDBJ databases">
        <authorList>
            <consortium name="Science for Life Laboratories"/>
        </authorList>
    </citation>
    <scope>NUCLEOTIDE SEQUENCE</scope>
    <source>
        <strain evidence="15">MBLW1</strain>
    </source>
</reference>
<dbReference type="GO" id="GO:0006098">
    <property type="term" value="P:pentose-phosphate shunt"/>
    <property type="evidence" value="ECO:0007669"/>
    <property type="project" value="UniProtKB-UniRule"/>
</dbReference>
<dbReference type="InterPro" id="IPR026019">
    <property type="entry name" value="Ribul_P_3_epim"/>
</dbReference>
<dbReference type="CDD" id="cd00429">
    <property type="entry name" value="RPE"/>
    <property type="match status" value="1"/>
</dbReference>
<accession>A0A6C2YJM5</accession>
<dbReference type="PROSITE" id="PS01085">
    <property type="entry name" value="RIBUL_P_3_EPIMER_1"/>
    <property type="match status" value="1"/>
</dbReference>
<dbReference type="RefSeq" id="WP_162656762.1">
    <property type="nucleotide sequence ID" value="NZ_LR593887.1"/>
</dbReference>
<feature type="binding site" evidence="10 14">
    <location>
        <position position="66"/>
    </location>
    <ligand>
        <name>substrate</name>
    </ligand>
</feature>
<evidence type="ECO:0000313" key="15">
    <source>
        <dbReference type="EMBL" id="VIP01577.1"/>
    </source>
</evidence>
<dbReference type="GO" id="GO:0005737">
    <property type="term" value="C:cytoplasm"/>
    <property type="evidence" value="ECO:0007669"/>
    <property type="project" value="UniProtKB-ARBA"/>
</dbReference>
<dbReference type="FunFam" id="3.20.20.70:FF:000004">
    <property type="entry name" value="Ribulose-phosphate 3-epimerase"/>
    <property type="match status" value="1"/>
</dbReference>
<dbReference type="EC" id="5.1.3.1" evidence="7 10"/>
<dbReference type="GO" id="GO:0019323">
    <property type="term" value="P:pentose catabolic process"/>
    <property type="evidence" value="ECO:0007669"/>
    <property type="project" value="UniProtKB-UniRule"/>
</dbReference>
<proteinExistence type="inferred from homology"/>
<evidence type="ECO:0000256" key="8">
    <source>
        <dbReference type="ARBA" id="ARBA00022723"/>
    </source>
</evidence>
<dbReference type="NCBIfam" id="TIGR01163">
    <property type="entry name" value="rpe"/>
    <property type="match status" value="1"/>
</dbReference>
<keyword evidence="13" id="KW-0170">Cobalt</keyword>
<name>A0A6C2YJM5_9BACT</name>
<feature type="binding site" evidence="14">
    <location>
        <position position="177"/>
    </location>
    <ligand>
        <name>substrate</name>
    </ligand>
</feature>
<comment type="cofactor">
    <cofactor evidence="10 13">
        <name>a divalent metal cation</name>
        <dbReference type="ChEBI" id="CHEBI:60240"/>
    </cofactor>
    <text evidence="10 13">Binds 1 divalent metal cation per subunit.</text>
</comment>
<feature type="binding site" evidence="10 14">
    <location>
        <begin position="142"/>
        <end position="145"/>
    </location>
    <ligand>
        <name>substrate</name>
    </ligand>
</feature>
<comment type="caution">
    <text evidence="10">Lacks conserved residue(s) required for the propagation of feature annotation.</text>
</comment>
<keyword evidence="13" id="KW-0464">Manganese</keyword>
<dbReference type="KEGG" id="tim:GMBLW1_23830"/>
<feature type="binding site" evidence="14">
    <location>
        <begin position="197"/>
        <end position="198"/>
    </location>
    <ligand>
        <name>substrate</name>
    </ligand>
</feature>
<keyword evidence="8 10" id="KW-0479">Metal-binding</keyword>
<evidence type="ECO:0000256" key="10">
    <source>
        <dbReference type="HAMAP-Rule" id="MF_02227"/>
    </source>
</evidence>
<evidence type="ECO:0000313" key="16">
    <source>
        <dbReference type="Proteomes" id="UP000464378"/>
    </source>
</evidence>
<dbReference type="AlphaFoldDB" id="A0A6C2YJM5"/>
<dbReference type="NCBIfam" id="NF004076">
    <property type="entry name" value="PRK05581.1-4"/>
    <property type="match status" value="1"/>
</dbReference>
<organism evidence="15">
    <name type="scientific">Tuwongella immobilis</name>
    <dbReference type="NCBI Taxonomy" id="692036"/>
    <lineage>
        <taxon>Bacteria</taxon>
        <taxon>Pseudomonadati</taxon>
        <taxon>Planctomycetota</taxon>
        <taxon>Planctomycetia</taxon>
        <taxon>Gemmatales</taxon>
        <taxon>Gemmataceae</taxon>
        <taxon>Tuwongella</taxon>
    </lineage>
</organism>
<evidence type="ECO:0000256" key="9">
    <source>
        <dbReference type="ARBA" id="ARBA00023235"/>
    </source>
</evidence>
<feature type="active site" description="Proton acceptor" evidence="10 12">
    <location>
        <position position="35"/>
    </location>
</feature>
<evidence type="ECO:0000256" key="11">
    <source>
        <dbReference type="PIRNR" id="PIRNR001461"/>
    </source>
</evidence>
<dbReference type="Pfam" id="PF00834">
    <property type="entry name" value="Ribul_P_3_epim"/>
    <property type="match status" value="1"/>
</dbReference>
<dbReference type="PANTHER" id="PTHR11749">
    <property type="entry name" value="RIBULOSE-5-PHOSPHATE-3-EPIMERASE"/>
    <property type="match status" value="1"/>
</dbReference>
<comment type="pathway">
    <text evidence="10">Carbohydrate degradation.</text>
</comment>
<comment type="function">
    <text evidence="10">Catalyzes the reversible epimerization of D-ribulose 5-phosphate to D-xylulose 5-phosphate.</text>
</comment>
<dbReference type="PIRSF" id="PIRSF001461">
    <property type="entry name" value="RPE"/>
    <property type="match status" value="1"/>
</dbReference>
<comment type="cofactor">
    <cofactor evidence="4">
        <name>Zn(2+)</name>
        <dbReference type="ChEBI" id="CHEBI:29105"/>
    </cofactor>
</comment>
<evidence type="ECO:0000256" key="5">
    <source>
        <dbReference type="ARBA" id="ARBA00001954"/>
    </source>
</evidence>
<evidence type="ECO:0000256" key="12">
    <source>
        <dbReference type="PIRSR" id="PIRSR001461-1"/>
    </source>
</evidence>
<keyword evidence="13" id="KW-0862">Zinc</keyword>
<feature type="active site" description="Proton donor" evidence="10 12">
    <location>
        <position position="175"/>
    </location>
</feature>
<evidence type="ECO:0000256" key="2">
    <source>
        <dbReference type="ARBA" id="ARBA00001936"/>
    </source>
</evidence>
<dbReference type="EMBL" id="LR593887">
    <property type="protein sequence ID" value="VTR98821.1"/>
    <property type="molecule type" value="Genomic_DNA"/>
</dbReference>
<dbReference type="FunCoup" id="A0A6C2YJM5">
    <property type="interactions" value="512"/>
</dbReference>
<feature type="binding site" evidence="10 13">
    <location>
        <position position="66"/>
    </location>
    <ligand>
        <name>a divalent metal cation</name>
        <dbReference type="ChEBI" id="CHEBI:60240"/>
    </ligand>
</feature>
<sequence length="223" mass="23667">MTIAVAPSILAADFSRLGELVRTVQDAGADRIHVDVMDGHFVPNLSMGPVVVKGLRPITSMPLEVHLMVERPNDFIPAFVSAGANSLIIHEESADDSLSIIRDIRARGVKVGLAIKPRTPIDVIVPYLNELDLVLCMTVEPGFGGQAFLPESIERILNIRKLIEQNNPTCELEVDGGIDARTAILAVKAGANVLVAGTAIFGAEDGPAAATRAMRDTCIAAQA</sequence>
<dbReference type="GO" id="GO:0004750">
    <property type="term" value="F:D-ribulose-phosphate 3-epimerase activity"/>
    <property type="evidence" value="ECO:0007669"/>
    <property type="project" value="UniProtKB-UniRule"/>
</dbReference>
<comment type="cofactor">
    <cofactor evidence="5">
        <name>Fe(2+)</name>
        <dbReference type="ChEBI" id="CHEBI:29033"/>
    </cofactor>
</comment>
<dbReference type="Proteomes" id="UP000464378">
    <property type="component" value="Chromosome"/>
</dbReference>
<feature type="binding site" evidence="10">
    <location>
        <begin position="175"/>
        <end position="177"/>
    </location>
    <ligand>
        <name>substrate</name>
    </ligand>
</feature>
<evidence type="ECO:0000256" key="1">
    <source>
        <dbReference type="ARBA" id="ARBA00001782"/>
    </source>
</evidence>
<dbReference type="EMBL" id="LR586016">
    <property type="protein sequence ID" value="VIP01577.1"/>
    <property type="molecule type" value="Genomic_DNA"/>
</dbReference>
<keyword evidence="16" id="KW-1185">Reference proteome</keyword>
<comment type="catalytic activity">
    <reaction evidence="1 10 11">
        <text>D-ribulose 5-phosphate = D-xylulose 5-phosphate</text>
        <dbReference type="Rhea" id="RHEA:13677"/>
        <dbReference type="ChEBI" id="CHEBI:57737"/>
        <dbReference type="ChEBI" id="CHEBI:58121"/>
        <dbReference type="EC" id="5.1.3.1"/>
    </reaction>
</comment>
<dbReference type="GO" id="GO:0046872">
    <property type="term" value="F:metal ion binding"/>
    <property type="evidence" value="ECO:0007669"/>
    <property type="project" value="UniProtKB-UniRule"/>
</dbReference>
<dbReference type="InterPro" id="IPR000056">
    <property type="entry name" value="Ribul_P_3_epim-like"/>
</dbReference>
<keyword evidence="10 11" id="KW-0119">Carbohydrate metabolism</keyword>
<keyword evidence="9 10" id="KW-0413">Isomerase</keyword>
<dbReference type="InterPro" id="IPR013785">
    <property type="entry name" value="Aldolase_TIM"/>
</dbReference>
<feature type="binding site" evidence="10 14">
    <location>
        <position position="8"/>
    </location>
    <ligand>
        <name>substrate</name>
    </ligand>
</feature>
<comment type="cofactor">
    <cofactor evidence="3">
        <name>Co(2+)</name>
        <dbReference type="ChEBI" id="CHEBI:48828"/>
    </cofactor>
</comment>
<dbReference type="Gene3D" id="3.20.20.70">
    <property type="entry name" value="Aldolase class I"/>
    <property type="match status" value="1"/>
</dbReference>
<evidence type="ECO:0000256" key="14">
    <source>
        <dbReference type="PIRSR" id="PIRSR001461-3"/>
    </source>
</evidence>
<dbReference type="HAMAP" id="MF_02227">
    <property type="entry name" value="RPE"/>
    <property type="match status" value="1"/>
</dbReference>
<comment type="cofactor">
    <cofactor evidence="2">
        <name>Mn(2+)</name>
        <dbReference type="ChEBI" id="CHEBI:29035"/>
    </cofactor>
</comment>
<feature type="binding site" evidence="10 13">
    <location>
        <position position="33"/>
    </location>
    <ligand>
        <name>a divalent metal cation</name>
        <dbReference type="ChEBI" id="CHEBI:60240"/>
    </ligand>
</feature>
<feature type="binding site" evidence="10 13">
    <location>
        <position position="175"/>
    </location>
    <ligand>
        <name>a divalent metal cation</name>
        <dbReference type="ChEBI" id="CHEBI:60240"/>
    </ligand>
</feature>
<evidence type="ECO:0000256" key="6">
    <source>
        <dbReference type="ARBA" id="ARBA00009541"/>
    </source>
</evidence>